<comment type="caution">
    <text evidence="2">The sequence shown here is derived from an EMBL/GenBank/DDBJ whole genome shotgun (WGS) entry which is preliminary data.</text>
</comment>
<dbReference type="AlphaFoldDB" id="A0A3P1SHQ7"/>
<feature type="domain" description="HTH marR-type" evidence="1">
    <location>
        <begin position="11"/>
        <end position="143"/>
    </location>
</feature>
<protein>
    <submittedName>
        <fullName evidence="2">MarR family transcriptional regulator</fullName>
    </submittedName>
</protein>
<dbReference type="OrthoDB" id="8635520at2"/>
<dbReference type="EMBL" id="RQZF01000002">
    <property type="protein sequence ID" value="RRC95852.1"/>
    <property type="molecule type" value="Genomic_DNA"/>
</dbReference>
<dbReference type="GO" id="GO:0003700">
    <property type="term" value="F:DNA-binding transcription factor activity"/>
    <property type="evidence" value="ECO:0007669"/>
    <property type="project" value="InterPro"/>
</dbReference>
<gene>
    <name evidence="2" type="ORF">EII11_03045</name>
</gene>
<dbReference type="Proteomes" id="UP000280444">
    <property type="component" value="Unassembled WGS sequence"/>
</dbReference>
<dbReference type="PANTHER" id="PTHR33164">
    <property type="entry name" value="TRANSCRIPTIONAL REGULATOR, MARR FAMILY"/>
    <property type="match status" value="1"/>
</dbReference>
<name>A0A3P1SHQ7_9ACTO</name>
<dbReference type="InterPro" id="IPR000835">
    <property type="entry name" value="HTH_MarR-typ"/>
</dbReference>
<accession>A0A3P1SHQ7</accession>
<evidence type="ECO:0000313" key="2">
    <source>
        <dbReference type="EMBL" id="RRC95852.1"/>
    </source>
</evidence>
<keyword evidence="3" id="KW-1185">Reference proteome</keyword>
<dbReference type="PRINTS" id="PR00598">
    <property type="entry name" value="HTHMARR"/>
</dbReference>
<proteinExistence type="predicted"/>
<dbReference type="SMART" id="SM00347">
    <property type="entry name" value="HTH_MARR"/>
    <property type="match status" value="1"/>
</dbReference>
<dbReference type="GO" id="GO:0006950">
    <property type="term" value="P:response to stress"/>
    <property type="evidence" value="ECO:0007669"/>
    <property type="project" value="TreeGrafter"/>
</dbReference>
<dbReference type="Pfam" id="PF12802">
    <property type="entry name" value="MarR_2"/>
    <property type="match status" value="1"/>
</dbReference>
<evidence type="ECO:0000259" key="1">
    <source>
        <dbReference type="PROSITE" id="PS50995"/>
    </source>
</evidence>
<dbReference type="InterPro" id="IPR036390">
    <property type="entry name" value="WH_DNA-bd_sf"/>
</dbReference>
<dbReference type="PROSITE" id="PS50995">
    <property type="entry name" value="HTH_MARR_2"/>
    <property type="match status" value="1"/>
</dbReference>
<evidence type="ECO:0000313" key="3">
    <source>
        <dbReference type="Proteomes" id="UP000280444"/>
    </source>
</evidence>
<dbReference type="RefSeq" id="WP_124868501.1">
    <property type="nucleotide sequence ID" value="NZ_RQZF01000002.1"/>
</dbReference>
<dbReference type="InterPro" id="IPR039422">
    <property type="entry name" value="MarR/SlyA-like"/>
</dbReference>
<organism evidence="2 3">
    <name type="scientific">Schaalia canis</name>
    <dbReference type="NCBI Taxonomy" id="100469"/>
    <lineage>
        <taxon>Bacteria</taxon>
        <taxon>Bacillati</taxon>
        <taxon>Actinomycetota</taxon>
        <taxon>Actinomycetes</taxon>
        <taxon>Actinomycetales</taxon>
        <taxon>Actinomycetaceae</taxon>
        <taxon>Schaalia</taxon>
    </lineage>
</organism>
<dbReference type="SUPFAM" id="SSF46785">
    <property type="entry name" value="Winged helix' DNA-binding domain"/>
    <property type="match status" value="1"/>
</dbReference>
<dbReference type="PANTHER" id="PTHR33164:SF43">
    <property type="entry name" value="HTH-TYPE TRANSCRIPTIONAL REPRESSOR YETL"/>
    <property type="match status" value="1"/>
</dbReference>
<dbReference type="InterPro" id="IPR036388">
    <property type="entry name" value="WH-like_DNA-bd_sf"/>
</dbReference>
<dbReference type="Gene3D" id="1.10.10.10">
    <property type="entry name" value="Winged helix-like DNA-binding domain superfamily/Winged helix DNA-binding domain"/>
    <property type="match status" value="1"/>
</dbReference>
<reference evidence="2 3" key="1">
    <citation type="submission" date="2018-11" db="EMBL/GenBank/DDBJ databases">
        <title>Genomes From Bacteria Associated with the Canine Oral Cavity: a Test Case for Automated Genome-Based Taxonomic Assignment.</title>
        <authorList>
            <person name="Coil D.A."/>
            <person name="Jospin G."/>
            <person name="Darling A.E."/>
            <person name="Wallis C."/>
            <person name="Davis I.J."/>
            <person name="Harris S."/>
            <person name="Eisen J.A."/>
            <person name="Holcombe L.J."/>
            <person name="O'Flynn C."/>
        </authorList>
    </citation>
    <scope>NUCLEOTIDE SEQUENCE [LARGE SCALE GENOMIC DNA]</scope>
    <source>
        <strain evidence="2 3">OH770</strain>
    </source>
</reference>
<sequence length="146" mass="16369">MPSSASRANSWERYFTTITRLTTHIEAPLKASCQLTIPEYNVLLHTQRAGNDGIRPRELAREVVFSPSRLTHTLKRLIDRGLLSRAECATDGRGGIISITPEGEKLFNQASQIHRATVRSAVLDDLTEEEAAVLDRVFERIRSRLG</sequence>